<keyword evidence="3" id="KW-1185">Reference proteome</keyword>
<feature type="region of interest" description="Disordered" evidence="1">
    <location>
        <begin position="565"/>
        <end position="584"/>
    </location>
</feature>
<feature type="compositionally biased region" description="Polar residues" evidence="1">
    <location>
        <begin position="167"/>
        <end position="180"/>
    </location>
</feature>
<accession>A0A3P8WPM0</accession>
<organism evidence="2 3">
    <name type="scientific">Cynoglossus semilaevis</name>
    <name type="common">Tongue sole</name>
    <dbReference type="NCBI Taxonomy" id="244447"/>
    <lineage>
        <taxon>Eukaryota</taxon>
        <taxon>Metazoa</taxon>
        <taxon>Chordata</taxon>
        <taxon>Craniata</taxon>
        <taxon>Vertebrata</taxon>
        <taxon>Euteleostomi</taxon>
        <taxon>Actinopterygii</taxon>
        <taxon>Neopterygii</taxon>
        <taxon>Teleostei</taxon>
        <taxon>Neoteleostei</taxon>
        <taxon>Acanthomorphata</taxon>
        <taxon>Carangaria</taxon>
        <taxon>Pleuronectiformes</taxon>
        <taxon>Pleuronectoidei</taxon>
        <taxon>Cynoglossidae</taxon>
        <taxon>Cynoglossinae</taxon>
        <taxon>Cynoglossus</taxon>
    </lineage>
</organism>
<dbReference type="Ensembl" id="ENSCSET00000027825.1">
    <property type="protein sequence ID" value="ENSCSEP00000027456.1"/>
    <property type="gene ID" value="ENSCSEG00000017535.1"/>
</dbReference>
<reference evidence="2" key="2">
    <citation type="submission" date="2025-08" db="UniProtKB">
        <authorList>
            <consortium name="Ensembl"/>
        </authorList>
    </citation>
    <scope>IDENTIFICATION</scope>
</reference>
<feature type="compositionally biased region" description="Basic and acidic residues" evidence="1">
    <location>
        <begin position="574"/>
        <end position="584"/>
    </location>
</feature>
<protein>
    <recommendedName>
        <fullName evidence="4">Flap endonuclease GEN chromatin organization modifier domain-containing protein</fullName>
    </recommendedName>
</protein>
<evidence type="ECO:0008006" key="4">
    <source>
        <dbReference type="Google" id="ProtNLM"/>
    </source>
</evidence>
<sequence>PGLKRVLICELFCDGFRISQWKKNEAEVFESVSKKVSHCRVCRHPGSAKAHERSGCVFCDSKHFCEPQDFDYECPCDWHRQEQTRQALSLETNIRKYVTFPWFIIINEFLTSKDKPVSDFKRRQPNMLLMQKFAYDKMEWPRHYTSEKVLVLITYTELKNRKHGKESTSQIRPISKPGQSDQHEVRTVEEETLFSVAFPEVVEHYLREKALAEENKLKKKKPKRKKEQPTDVCDGITDLLAQMNLQTLPNATVQKQMSPPADSCTEKTEVLFVDTPVNHRQRINSNADRGGLDDLPTTPLFNPDSETTTSPSVSAVIEALHLSDIDWNAMSFTSSPAPQVSKNDNSESRPQLSNDHYVTQTKCEDTELDVRPANTRPAAEQSLTESSLRDRVLMKNAAKSINQHTHSGVVPMEGRCELDSLEEHSLCNYTSQPSSLKFTRSGSDVKATGKDSGINSDKSQCFLMKSDTQAKNQQVNGMPSKKPPQKYKFVKTTSASSSSSSSALKQRCNSCPCPGDKYRKMPQTSKKSVCLSVCSSSEDSDGENQQVALQRKNKIKPFKKFTTDMSLKSASRSNPREHTVESNECHQPFRFKSHRPSVDVNTTPVSTKSRGGEDVTTVVVDCDSVFSPASSLTVLDSDDSVVGSDSPLPLAERLRLKFIK</sequence>
<dbReference type="Proteomes" id="UP000265120">
    <property type="component" value="Chromosome 7"/>
</dbReference>
<reference evidence="2 3" key="1">
    <citation type="journal article" date="2014" name="Nat. Genet.">
        <title>Whole-genome sequence of a flatfish provides insights into ZW sex chromosome evolution and adaptation to a benthic lifestyle.</title>
        <authorList>
            <person name="Chen S."/>
            <person name="Zhang G."/>
            <person name="Shao C."/>
            <person name="Huang Q."/>
            <person name="Liu G."/>
            <person name="Zhang P."/>
            <person name="Song W."/>
            <person name="An N."/>
            <person name="Chalopin D."/>
            <person name="Volff J.N."/>
            <person name="Hong Y."/>
            <person name="Li Q."/>
            <person name="Sha Z."/>
            <person name="Zhou H."/>
            <person name="Xie M."/>
            <person name="Yu Q."/>
            <person name="Liu Y."/>
            <person name="Xiang H."/>
            <person name="Wang N."/>
            <person name="Wu K."/>
            <person name="Yang C."/>
            <person name="Zhou Q."/>
            <person name="Liao X."/>
            <person name="Yang L."/>
            <person name="Hu Q."/>
            <person name="Zhang J."/>
            <person name="Meng L."/>
            <person name="Jin L."/>
            <person name="Tian Y."/>
            <person name="Lian J."/>
            <person name="Yang J."/>
            <person name="Miao G."/>
            <person name="Liu S."/>
            <person name="Liang Z."/>
            <person name="Yan F."/>
            <person name="Li Y."/>
            <person name="Sun B."/>
            <person name="Zhang H."/>
            <person name="Zhang J."/>
            <person name="Zhu Y."/>
            <person name="Du M."/>
            <person name="Zhao Y."/>
            <person name="Schartl M."/>
            <person name="Tang Q."/>
            <person name="Wang J."/>
        </authorList>
    </citation>
    <scope>NUCLEOTIDE SEQUENCE</scope>
</reference>
<dbReference type="InParanoid" id="A0A3P8WPM0"/>
<dbReference type="STRING" id="244447.ENSCSEP00000027456"/>
<proteinExistence type="predicted"/>
<evidence type="ECO:0000313" key="3">
    <source>
        <dbReference type="Proteomes" id="UP000265120"/>
    </source>
</evidence>
<dbReference type="OMA" id="QHEVRTI"/>
<name>A0A3P8WPM0_CYNSE</name>
<reference evidence="2" key="3">
    <citation type="submission" date="2025-09" db="UniProtKB">
        <authorList>
            <consortium name="Ensembl"/>
        </authorList>
    </citation>
    <scope>IDENTIFICATION</scope>
</reference>
<dbReference type="AlphaFoldDB" id="A0A3P8WPM0"/>
<evidence type="ECO:0000256" key="1">
    <source>
        <dbReference type="SAM" id="MobiDB-lite"/>
    </source>
</evidence>
<feature type="region of interest" description="Disordered" evidence="1">
    <location>
        <begin position="164"/>
        <end position="183"/>
    </location>
</feature>
<dbReference type="GeneTree" id="ENSGT00940000159266"/>
<evidence type="ECO:0000313" key="2">
    <source>
        <dbReference type="Ensembl" id="ENSCSEP00000027456.1"/>
    </source>
</evidence>